<proteinExistence type="predicted"/>
<organism evidence="2 3">
    <name type="scientific">Campylobacter concisus UNSWCS</name>
    <dbReference type="NCBI Taxonomy" id="1242968"/>
    <lineage>
        <taxon>Bacteria</taxon>
        <taxon>Pseudomonadati</taxon>
        <taxon>Campylobacterota</taxon>
        <taxon>Epsilonproteobacteria</taxon>
        <taxon>Campylobacterales</taxon>
        <taxon>Campylobacteraceae</taxon>
        <taxon>Campylobacter</taxon>
    </lineage>
</organism>
<sequence>MWLLAWFWCGFDVLAGGGGVILVAKWFKVSFGKMVKKWLENLVMEIILFNTKNKRVPKIRLLLVVKKSALRLERVNLANFL</sequence>
<evidence type="ECO:0000313" key="2">
    <source>
        <dbReference type="EMBL" id="ERJ30140.1"/>
    </source>
</evidence>
<comment type="caution">
    <text evidence="2">The sequence shown here is derived from an EMBL/GenBank/DDBJ whole genome shotgun (WGS) entry which is preliminary data.</text>
</comment>
<dbReference type="AlphaFoldDB" id="U2FIQ4"/>
<keyword evidence="1" id="KW-0812">Transmembrane</keyword>
<reference evidence="2 3" key="1">
    <citation type="journal article" date="2013" name="BMC Genomics">
        <title>Comparative genomics of Campylobacter concisus isolates reveals genetic diversity and provides insights into disease association.</title>
        <authorList>
            <person name="Deshpande N.P."/>
            <person name="Kaakoush N.O."/>
            <person name="Wilkins M.R."/>
            <person name="Mitchell H.M."/>
        </authorList>
    </citation>
    <scope>NUCLEOTIDE SEQUENCE [LARGE SCALE GENOMIC DNA]</scope>
    <source>
        <strain evidence="2 3">UNSWCS</strain>
    </source>
</reference>
<feature type="transmembrane region" description="Helical" evidence="1">
    <location>
        <begin position="6"/>
        <end position="27"/>
    </location>
</feature>
<keyword evidence="1" id="KW-0472">Membrane</keyword>
<dbReference type="PATRIC" id="fig|1242968.3.peg.768"/>
<keyword evidence="1" id="KW-1133">Transmembrane helix</keyword>
<protein>
    <submittedName>
        <fullName evidence="2">Uncharacterized protein</fullName>
    </submittedName>
</protein>
<dbReference type="EMBL" id="ANNG01000010">
    <property type="protein sequence ID" value="ERJ30140.1"/>
    <property type="molecule type" value="Genomic_DNA"/>
</dbReference>
<dbReference type="Proteomes" id="UP000016620">
    <property type="component" value="Unassembled WGS sequence"/>
</dbReference>
<gene>
    <name evidence="2" type="ORF">UNSWCS_241</name>
</gene>
<evidence type="ECO:0000313" key="3">
    <source>
        <dbReference type="Proteomes" id="UP000016620"/>
    </source>
</evidence>
<evidence type="ECO:0000256" key="1">
    <source>
        <dbReference type="SAM" id="Phobius"/>
    </source>
</evidence>
<accession>U2FIQ4</accession>
<name>U2FIQ4_9BACT</name>